<keyword evidence="3" id="KW-1185">Reference proteome</keyword>
<evidence type="ECO:0000313" key="2">
    <source>
        <dbReference type="EMBL" id="MQY48193.1"/>
    </source>
</evidence>
<comment type="caution">
    <text evidence="2">The sequence shown here is derived from an EMBL/GenBank/DDBJ whole genome shotgun (WGS) entry which is preliminary data.</text>
</comment>
<organism evidence="2 3">
    <name type="scientific">Endobacterium cereale</name>
    <dbReference type="NCBI Taxonomy" id="2663029"/>
    <lineage>
        <taxon>Bacteria</taxon>
        <taxon>Pseudomonadati</taxon>
        <taxon>Pseudomonadota</taxon>
        <taxon>Alphaproteobacteria</taxon>
        <taxon>Hyphomicrobiales</taxon>
        <taxon>Rhizobiaceae</taxon>
        <taxon>Endobacterium</taxon>
    </lineage>
</organism>
<proteinExistence type="predicted"/>
<sequence>MSDKPAKTPKLGGNTRFQPSDFSIQRFAAKVSNDTTLEDILHPEFFSNHLDRMKPGMEITVLSDDFQLDARLRVLTVEKTTASLRVLDDYSGAKETNSKPEKEPKPAKGSGAKEAEGKGGEGSGTISGQLTGKVKAEDLEVTHGGPQGWRFKHGDKIVEQGFGSKADAEAARDKYLAKVNGEAAE</sequence>
<feature type="compositionally biased region" description="Basic and acidic residues" evidence="1">
    <location>
        <begin position="86"/>
        <end position="119"/>
    </location>
</feature>
<dbReference type="AlphaFoldDB" id="A0A6A8AA79"/>
<gene>
    <name evidence="2" type="ORF">GAO09_19340</name>
</gene>
<dbReference type="EMBL" id="WIXI01000047">
    <property type="protein sequence ID" value="MQY48193.1"/>
    <property type="molecule type" value="Genomic_DNA"/>
</dbReference>
<evidence type="ECO:0000256" key="1">
    <source>
        <dbReference type="SAM" id="MobiDB-lite"/>
    </source>
</evidence>
<evidence type="ECO:0000313" key="3">
    <source>
        <dbReference type="Proteomes" id="UP000435138"/>
    </source>
</evidence>
<accession>A0A6A8AA79</accession>
<name>A0A6A8AA79_9HYPH</name>
<dbReference type="RefSeq" id="WP_153356143.1">
    <property type="nucleotide sequence ID" value="NZ_WIXI01000047.1"/>
</dbReference>
<dbReference type="Proteomes" id="UP000435138">
    <property type="component" value="Unassembled WGS sequence"/>
</dbReference>
<feature type="region of interest" description="Disordered" evidence="1">
    <location>
        <begin position="86"/>
        <end position="154"/>
    </location>
</feature>
<protein>
    <submittedName>
        <fullName evidence="2">Uncharacterized protein</fullName>
    </submittedName>
</protein>
<reference evidence="2 3" key="1">
    <citation type="submission" date="2019-11" db="EMBL/GenBank/DDBJ databases">
        <title>Genome analysis of Rhizobacterium cereale a novel genus and species isolated from maize roots in North Spain.</title>
        <authorList>
            <person name="Menendez E."/>
            <person name="Flores-Felix J.D."/>
            <person name="Ramirez-Bahena M.-H."/>
            <person name="Igual J.M."/>
            <person name="Garcia-Fraile P."/>
            <person name="Peix A."/>
            <person name="Velazquez E."/>
        </authorList>
    </citation>
    <scope>NUCLEOTIDE SEQUENCE [LARGE SCALE GENOMIC DNA]</scope>
    <source>
        <strain evidence="2 3">RZME27</strain>
    </source>
</reference>